<dbReference type="GO" id="GO:0051537">
    <property type="term" value="F:2 iron, 2 sulfur cluster binding"/>
    <property type="evidence" value="ECO:0007669"/>
    <property type="project" value="UniProtKB-KW"/>
</dbReference>
<comment type="caution">
    <text evidence="6">The sequence shown here is derived from an EMBL/GenBank/DDBJ whole genome shotgun (WGS) entry which is preliminary data.</text>
</comment>
<evidence type="ECO:0000313" key="7">
    <source>
        <dbReference type="Proteomes" id="UP000471521"/>
    </source>
</evidence>
<organism evidence="6 7">
    <name type="scientific">Halobacterium bonnevillei</name>
    <dbReference type="NCBI Taxonomy" id="2692200"/>
    <lineage>
        <taxon>Archaea</taxon>
        <taxon>Methanobacteriati</taxon>
        <taxon>Methanobacteriota</taxon>
        <taxon>Stenosarchaea group</taxon>
        <taxon>Halobacteria</taxon>
        <taxon>Halobacteriales</taxon>
        <taxon>Halobacteriaceae</taxon>
        <taxon>Halobacterium</taxon>
    </lineage>
</organism>
<gene>
    <name evidence="6" type="ORF">GRX66_11020</name>
</gene>
<evidence type="ECO:0000256" key="4">
    <source>
        <dbReference type="ARBA" id="ARBA00023014"/>
    </source>
</evidence>
<reference evidence="6 7" key="1">
    <citation type="submission" date="2019-12" db="EMBL/GenBank/DDBJ databases">
        <title>Isolation and characterization of three novel carbon monoxide-oxidizing members of Halobacteria from salione crusts and soils.</title>
        <authorList>
            <person name="Myers M.R."/>
            <person name="King G.M."/>
        </authorList>
    </citation>
    <scope>NUCLEOTIDE SEQUENCE [LARGE SCALE GENOMIC DNA]</scope>
    <source>
        <strain evidence="6 7">PCN9</strain>
    </source>
</reference>
<dbReference type="OrthoDB" id="250454at2157"/>
<dbReference type="PROSITE" id="PS51296">
    <property type="entry name" value="RIESKE"/>
    <property type="match status" value="1"/>
</dbReference>
<dbReference type="PANTHER" id="PTHR40261:SF1">
    <property type="entry name" value="RIESKE DOMAIN-CONTAINING PROTEIN"/>
    <property type="match status" value="1"/>
</dbReference>
<dbReference type="PANTHER" id="PTHR40261">
    <property type="match status" value="1"/>
</dbReference>
<protein>
    <submittedName>
        <fullName evidence="6">Rieske 2Fe-2S domain-containing protein</fullName>
    </submittedName>
</protein>
<sequence length="139" mass="14902">MGAERIAAVDEVPADGSLLYTVSDDGEEREAILLQLSDGSVSSFLNYCMHWTDVKLDTGDGAPVRGDDVVCRKHAATFEKDSGVCTHGPCEGAQLDPVSVAVRSGDVYLDDTDYEFVRAGVEDDDPVDRSTSPGERLGF</sequence>
<proteinExistence type="predicted"/>
<evidence type="ECO:0000256" key="1">
    <source>
        <dbReference type="ARBA" id="ARBA00022714"/>
    </source>
</evidence>
<keyword evidence="7" id="KW-1185">Reference proteome</keyword>
<dbReference type="RefSeq" id="WP_159526608.1">
    <property type="nucleotide sequence ID" value="NZ_WUUU01000084.1"/>
</dbReference>
<keyword evidence="1" id="KW-0001">2Fe-2S</keyword>
<dbReference type="Gene3D" id="2.102.10.10">
    <property type="entry name" value="Rieske [2Fe-2S] iron-sulphur domain"/>
    <property type="match status" value="1"/>
</dbReference>
<keyword evidence="4" id="KW-0411">Iron-sulfur</keyword>
<dbReference type="InterPro" id="IPR036922">
    <property type="entry name" value="Rieske_2Fe-2S_sf"/>
</dbReference>
<dbReference type="Proteomes" id="UP000471521">
    <property type="component" value="Unassembled WGS sequence"/>
</dbReference>
<dbReference type="AlphaFoldDB" id="A0A6B0SN48"/>
<evidence type="ECO:0000259" key="5">
    <source>
        <dbReference type="PROSITE" id="PS51296"/>
    </source>
</evidence>
<dbReference type="EMBL" id="WUUU01000084">
    <property type="protein sequence ID" value="MXR21111.1"/>
    <property type="molecule type" value="Genomic_DNA"/>
</dbReference>
<accession>A0A6B0SN48</accession>
<dbReference type="Pfam" id="PF00355">
    <property type="entry name" value="Rieske"/>
    <property type="match status" value="1"/>
</dbReference>
<evidence type="ECO:0000256" key="2">
    <source>
        <dbReference type="ARBA" id="ARBA00022723"/>
    </source>
</evidence>
<dbReference type="SUPFAM" id="SSF50022">
    <property type="entry name" value="ISP domain"/>
    <property type="match status" value="1"/>
</dbReference>
<name>A0A6B0SN48_9EURY</name>
<keyword evidence="2" id="KW-0479">Metal-binding</keyword>
<dbReference type="InterPro" id="IPR017941">
    <property type="entry name" value="Rieske_2Fe-2S"/>
</dbReference>
<evidence type="ECO:0000256" key="3">
    <source>
        <dbReference type="ARBA" id="ARBA00023004"/>
    </source>
</evidence>
<evidence type="ECO:0000313" key="6">
    <source>
        <dbReference type="EMBL" id="MXR21111.1"/>
    </source>
</evidence>
<feature type="domain" description="Rieske" evidence="5">
    <location>
        <begin position="6"/>
        <end position="109"/>
    </location>
</feature>
<keyword evidence="3" id="KW-0408">Iron</keyword>
<dbReference type="GO" id="GO:0046872">
    <property type="term" value="F:metal ion binding"/>
    <property type="evidence" value="ECO:0007669"/>
    <property type="project" value="UniProtKB-KW"/>
</dbReference>